<proteinExistence type="predicted"/>
<sequence>MTQTPHEQREHQRIGDGHVRRRRQVRVKMAQEARQSREELVAMQQHKPLAHTVAPRLGARAAAVAVGARRRSPQATIVGRRRQERVHCMPHDRQRMVAHVQMHPVRVGPLAASGARPPARGGCGEGGPQHAAERDVQVLRHHISQIRERRRQCHEMAEQRPRVHTCLMARWFVFCPVSVGIGVGSAVNGWK</sequence>
<organism evidence="2 3">
    <name type="scientific">Caulochytrium protostelioides</name>
    <dbReference type="NCBI Taxonomy" id="1555241"/>
    <lineage>
        <taxon>Eukaryota</taxon>
        <taxon>Fungi</taxon>
        <taxon>Fungi incertae sedis</taxon>
        <taxon>Chytridiomycota</taxon>
        <taxon>Chytridiomycota incertae sedis</taxon>
        <taxon>Chytridiomycetes</taxon>
        <taxon>Caulochytriales</taxon>
        <taxon>Caulochytriaceae</taxon>
        <taxon>Caulochytrium</taxon>
    </lineage>
</organism>
<gene>
    <name evidence="2" type="ORF">CAUPRSCDRAFT_12451</name>
</gene>
<feature type="region of interest" description="Disordered" evidence="1">
    <location>
        <begin position="110"/>
        <end position="131"/>
    </location>
</feature>
<reference evidence="3" key="1">
    <citation type="journal article" date="2018" name="Nat. Microbiol.">
        <title>Leveraging single-cell genomics to expand the fungal tree of life.</title>
        <authorList>
            <person name="Ahrendt S.R."/>
            <person name="Quandt C.A."/>
            <person name="Ciobanu D."/>
            <person name="Clum A."/>
            <person name="Salamov A."/>
            <person name="Andreopoulos B."/>
            <person name="Cheng J.F."/>
            <person name="Woyke T."/>
            <person name="Pelin A."/>
            <person name="Henrissat B."/>
            <person name="Reynolds N.K."/>
            <person name="Benny G.L."/>
            <person name="Smith M.E."/>
            <person name="James T.Y."/>
            <person name="Grigoriev I.V."/>
        </authorList>
    </citation>
    <scope>NUCLEOTIDE SEQUENCE [LARGE SCALE GENOMIC DNA]</scope>
    <source>
        <strain evidence="3">ATCC 52028</strain>
    </source>
</reference>
<dbReference type="Proteomes" id="UP000268535">
    <property type="component" value="Unassembled WGS sequence"/>
</dbReference>
<feature type="compositionally biased region" description="Low complexity" evidence="1">
    <location>
        <begin position="110"/>
        <end position="120"/>
    </location>
</feature>
<evidence type="ECO:0000256" key="1">
    <source>
        <dbReference type="SAM" id="MobiDB-lite"/>
    </source>
</evidence>
<name>A0A4P9WRK5_9FUNG</name>
<dbReference type="EMBL" id="ML010795">
    <property type="protein sequence ID" value="RKO95851.1"/>
    <property type="molecule type" value="Genomic_DNA"/>
</dbReference>
<evidence type="ECO:0000313" key="2">
    <source>
        <dbReference type="EMBL" id="RKO95851.1"/>
    </source>
</evidence>
<feature type="region of interest" description="Disordered" evidence="1">
    <location>
        <begin position="1"/>
        <end position="23"/>
    </location>
</feature>
<dbReference type="AlphaFoldDB" id="A0A4P9WRK5"/>
<evidence type="ECO:0000313" key="3">
    <source>
        <dbReference type="Proteomes" id="UP000268535"/>
    </source>
</evidence>
<protein>
    <submittedName>
        <fullName evidence="2">Uncharacterized protein</fullName>
    </submittedName>
</protein>
<feature type="compositionally biased region" description="Basic and acidic residues" evidence="1">
    <location>
        <begin position="1"/>
        <end position="18"/>
    </location>
</feature>
<accession>A0A4P9WRK5</accession>